<dbReference type="InterPro" id="IPR002678">
    <property type="entry name" value="DUF34/NIF3"/>
</dbReference>
<dbReference type="SUPFAM" id="SSF102705">
    <property type="entry name" value="NIF3 (NGG1p interacting factor 3)-like"/>
    <property type="match status" value="1"/>
</dbReference>
<keyword evidence="6" id="KW-1185">Reference proteome</keyword>
<comment type="caution">
    <text evidence="5">The sequence shown here is derived from an EMBL/GenBank/DDBJ whole genome shotgun (WGS) entry which is preliminary data.</text>
</comment>
<accession>A0A5B7D0N8</accession>
<evidence type="ECO:0000256" key="1">
    <source>
        <dbReference type="ARBA" id="ARBA00006964"/>
    </source>
</evidence>
<dbReference type="Proteomes" id="UP000324222">
    <property type="component" value="Unassembled WGS sequence"/>
</dbReference>
<dbReference type="Gene3D" id="3.40.1390.30">
    <property type="entry name" value="NIF3 (NGG1p interacting factor 3)-like"/>
    <property type="match status" value="1"/>
</dbReference>
<evidence type="ECO:0000313" key="6">
    <source>
        <dbReference type="Proteomes" id="UP000324222"/>
    </source>
</evidence>
<dbReference type="GO" id="GO:0005739">
    <property type="term" value="C:mitochondrion"/>
    <property type="evidence" value="ECO:0007669"/>
    <property type="project" value="TreeGrafter"/>
</dbReference>
<sequence>MEKENKQLRKQCDEMKVKLLEMEKKISEGDLGKEECLNLIDAKMKEVKQEHQEVQKSFREIMKKQEEENKVITQNVGEVTPLQQKDVPLPHSHQVEAALESDAAVQDLIQRVTQEVGEQVTVLKYGTNCMKVLCGERDLPAIVSLTSTNSAAPAKLVVTKLEKVPLVGHGAGRRGSLAEPITVQQAISRVKTHLGLPHLRVALAHGSTLDTQVNSVAVCAGSGVSVLRGASADLWLTGEMSHHEVLDATHGGSTVILVDHSNSERGFLKELQPTLHQLFEEKVNVLISQKDRDPLQII</sequence>
<evidence type="ECO:0000313" key="5">
    <source>
        <dbReference type="EMBL" id="MPC13293.1"/>
    </source>
</evidence>
<dbReference type="AlphaFoldDB" id="A0A5B7D0N8"/>
<gene>
    <name evidence="5" type="primary">Nif3l1_0</name>
    <name evidence="5" type="ORF">E2C01_006020</name>
</gene>
<dbReference type="OrthoDB" id="284782at2759"/>
<evidence type="ECO:0000256" key="2">
    <source>
        <dbReference type="ARBA" id="ARBA00019069"/>
    </source>
</evidence>
<name>A0A5B7D0N8_PORTR</name>
<feature type="binding site" evidence="3">
    <location>
        <position position="264"/>
    </location>
    <ligand>
        <name>a divalent metal cation</name>
        <dbReference type="ChEBI" id="CHEBI:60240"/>
        <label>1</label>
    </ligand>
</feature>
<proteinExistence type="inferred from homology"/>
<dbReference type="InterPro" id="IPR036069">
    <property type="entry name" value="DUF34/NIF3_sf"/>
</dbReference>
<evidence type="ECO:0000256" key="4">
    <source>
        <dbReference type="SAM" id="Coils"/>
    </source>
</evidence>
<reference evidence="5 6" key="1">
    <citation type="submission" date="2019-05" db="EMBL/GenBank/DDBJ databases">
        <title>Another draft genome of Portunus trituberculatus and its Hox gene families provides insights of decapod evolution.</title>
        <authorList>
            <person name="Jeong J.-H."/>
            <person name="Song I."/>
            <person name="Kim S."/>
            <person name="Choi T."/>
            <person name="Kim D."/>
            <person name="Ryu S."/>
            <person name="Kim W."/>
        </authorList>
    </citation>
    <scope>NUCLEOTIDE SEQUENCE [LARGE SCALE GENOMIC DNA]</scope>
    <source>
        <tissue evidence="5">Muscle</tissue>
    </source>
</reference>
<keyword evidence="4" id="KW-0175">Coiled coil</keyword>
<dbReference type="PANTHER" id="PTHR13799">
    <property type="entry name" value="NGG1 INTERACTING FACTOR 3"/>
    <property type="match status" value="1"/>
</dbReference>
<dbReference type="Pfam" id="PF01784">
    <property type="entry name" value="DUF34_NIF3"/>
    <property type="match status" value="1"/>
</dbReference>
<feature type="coiled-coil region" evidence="4">
    <location>
        <begin position="5"/>
        <end position="68"/>
    </location>
</feature>
<dbReference type="PANTHER" id="PTHR13799:SF13">
    <property type="entry name" value="NIF3-LIKE PROTEIN 1"/>
    <property type="match status" value="1"/>
</dbReference>
<feature type="binding site" evidence="3">
    <location>
        <position position="260"/>
    </location>
    <ligand>
        <name>a divalent metal cation</name>
        <dbReference type="ChEBI" id="CHEBI:60240"/>
        <label>1</label>
    </ligand>
</feature>
<protein>
    <recommendedName>
        <fullName evidence="2">NIF3-like protein 1</fullName>
    </recommendedName>
</protein>
<evidence type="ECO:0000256" key="3">
    <source>
        <dbReference type="PIRSR" id="PIRSR602678-1"/>
    </source>
</evidence>
<keyword evidence="3" id="KW-0479">Metal-binding</keyword>
<comment type="similarity">
    <text evidence="1">Belongs to the GTP cyclohydrolase I type 2/NIF3 family.</text>
</comment>
<dbReference type="GO" id="GO:0046872">
    <property type="term" value="F:metal ion binding"/>
    <property type="evidence" value="ECO:0007669"/>
    <property type="project" value="UniProtKB-KW"/>
</dbReference>
<organism evidence="5 6">
    <name type="scientific">Portunus trituberculatus</name>
    <name type="common">Swimming crab</name>
    <name type="synonym">Neptunus trituberculatus</name>
    <dbReference type="NCBI Taxonomy" id="210409"/>
    <lineage>
        <taxon>Eukaryota</taxon>
        <taxon>Metazoa</taxon>
        <taxon>Ecdysozoa</taxon>
        <taxon>Arthropoda</taxon>
        <taxon>Crustacea</taxon>
        <taxon>Multicrustacea</taxon>
        <taxon>Malacostraca</taxon>
        <taxon>Eumalacostraca</taxon>
        <taxon>Eucarida</taxon>
        <taxon>Decapoda</taxon>
        <taxon>Pleocyemata</taxon>
        <taxon>Brachyura</taxon>
        <taxon>Eubrachyura</taxon>
        <taxon>Portunoidea</taxon>
        <taxon>Portunidae</taxon>
        <taxon>Portuninae</taxon>
        <taxon>Portunus</taxon>
    </lineage>
</organism>
<dbReference type="EMBL" id="VSRR010000271">
    <property type="protein sequence ID" value="MPC13293.1"/>
    <property type="molecule type" value="Genomic_DNA"/>
</dbReference>